<evidence type="ECO:0000256" key="9">
    <source>
        <dbReference type="ARBA" id="ARBA00023224"/>
    </source>
</evidence>
<dbReference type="Gene3D" id="1.20.120.30">
    <property type="entry name" value="Aspartate receptor, ligand-binding domain"/>
    <property type="match status" value="1"/>
</dbReference>
<feature type="domain" description="HAMP" evidence="14">
    <location>
        <begin position="216"/>
        <end position="268"/>
    </location>
</feature>
<evidence type="ECO:0000256" key="10">
    <source>
        <dbReference type="ARBA" id="ARBA00029447"/>
    </source>
</evidence>
<dbReference type="InterPro" id="IPR035440">
    <property type="entry name" value="4HB_MCP_dom_sf"/>
</dbReference>
<feature type="transmembrane region" description="Helical" evidence="12">
    <location>
        <begin position="193"/>
        <end position="214"/>
    </location>
</feature>
<dbReference type="SMART" id="SM00319">
    <property type="entry name" value="TarH"/>
    <property type="match status" value="1"/>
</dbReference>
<dbReference type="GO" id="GO:0006935">
    <property type="term" value="P:chemotaxis"/>
    <property type="evidence" value="ECO:0007669"/>
    <property type="project" value="UniProtKB-KW"/>
</dbReference>
<evidence type="ECO:0000256" key="7">
    <source>
        <dbReference type="ARBA" id="ARBA00022989"/>
    </source>
</evidence>
<accession>A0A1B8H6J5</accession>
<dbReference type="SMART" id="SM00283">
    <property type="entry name" value="MA"/>
    <property type="match status" value="1"/>
</dbReference>
<dbReference type="PROSITE" id="PS50885">
    <property type="entry name" value="HAMP"/>
    <property type="match status" value="1"/>
</dbReference>
<evidence type="ECO:0000313" key="16">
    <source>
        <dbReference type="Proteomes" id="UP000092247"/>
    </source>
</evidence>
<dbReference type="Pfam" id="PF02203">
    <property type="entry name" value="TarH"/>
    <property type="match status" value="1"/>
</dbReference>
<evidence type="ECO:0000259" key="13">
    <source>
        <dbReference type="PROSITE" id="PS50111"/>
    </source>
</evidence>
<dbReference type="EMBL" id="LZEX01000034">
    <property type="protein sequence ID" value="OBU04699.1"/>
    <property type="molecule type" value="Genomic_DNA"/>
</dbReference>
<evidence type="ECO:0000256" key="2">
    <source>
        <dbReference type="ARBA" id="ARBA00022475"/>
    </source>
</evidence>
<dbReference type="Gene3D" id="1.10.287.950">
    <property type="entry name" value="Methyl-accepting chemotaxis protein"/>
    <property type="match status" value="1"/>
</dbReference>
<dbReference type="PANTHER" id="PTHR43531:SF14">
    <property type="entry name" value="METHYL-ACCEPTING CHEMOTAXIS PROTEIN I-RELATED"/>
    <property type="match status" value="1"/>
</dbReference>
<evidence type="ECO:0000256" key="5">
    <source>
        <dbReference type="ARBA" id="ARBA00022519"/>
    </source>
</evidence>
<evidence type="ECO:0000256" key="11">
    <source>
        <dbReference type="PROSITE-ProRule" id="PRU00284"/>
    </source>
</evidence>
<dbReference type="RefSeq" id="WP_067424546.1">
    <property type="nucleotide sequence ID" value="NZ_LZEX01000034.1"/>
</dbReference>
<dbReference type="FunFam" id="1.10.287.950:FF:000001">
    <property type="entry name" value="Methyl-accepting chemotaxis sensory transducer"/>
    <property type="match status" value="1"/>
</dbReference>
<dbReference type="SUPFAM" id="SSF47170">
    <property type="entry name" value="Aspartate receptor, ligand-binding domain"/>
    <property type="match status" value="1"/>
</dbReference>
<dbReference type="CDD" id="cd19407">
    <property type="entry name" value="Tar_Tsr_sensor"/>
    <property type="match status" value="1"/>
</dbReference>
<keyword evidence="6 12" id="KW-0812">Transmembrane</keyword>
<sequence length="561" mass="61648">MYSRIKIVSGLLSVILIFVLLQLASSGLMFSKLGENRDSIHFLDSLQSQRQVLTQSWVNLLQARANLNRAANGFLLKEHTFKDDASAEDLIKTAHRQLADADNAYARYTKMMEGTSYDKAKFEKLLSTYETYRNALTRLATYVQGDQLEQFYTYATSGYQMKFEEQFNAYFDSISIAFRGEVDNAENNFSQSLYMLIALAIILALTGIISYRYVKRGIIFPLNNLVERINIFAAGDLTPTVQVDGNNEIADLGRGVQHMQQELINTVRGVRDGSENIYQGTSEIAAGNNDLSARTQEQVACLEQTAASMSELTATVKQNTEYAHQASEFAGQASEIAREGGKVVSNVVNTMLNIADSSQKISDITAVIDSIAFQTNILALNAAVEAARAGEHGRGFAVVADEVRNLAQRSANAAKEIKTLIEDSVSRTGTGARQAEDAGETMTKIVESVTRVTDIMAHIATASDEQSKGISQVSIAVAEMDKVTQQNASLVEQSAVAANVLEEQVAKLSQLIAIFRLPALKHRDDKYTEPAARTISNVVKTPDLSKISSKNHQDDDNWETF</sequence>
<dbReference type="PRINTS" id="PR00260">
    <property type="entry name" value="CHEMTRNSDUCR"/>
</dbReference>
<protein>
    <submittedName>
        <fullName evidence="15">Methyl-accepting chemotaxis protein II</fullName>
    </submittedName>
</protein>
<keyword evidence="3" id="KW-0488">Methylation</keyword>
<evidence type="ECO:0000256" key="4">
    <source>
        <dbReference type="ARBA" id="ARBA00022500"/>
    </source>
</evidence>
<organism evidence="15 16">
    <name type="scientific">Morganella psychrotolerans</name>
    <dbReference type="NCBI Taxonomy" id="368603"/>
    <lineage>
        <taxon>Bacteria</taxon>
        <taxon>Pseudomonadati</taxon>
        <taxon>Pseudomonadota</taxon>
        <taxon>Gammaproteobacteria</taxon>
        <taxon>Enterobacterales</taxon>
        <taxon>Morganellaceae</taxon>
        <taxon>Morganella</taxon>
    </lineage>
</organism>
<evidence type="ECO:0000313" key="15">
    <source>
        <dbReference type="EMBL" id="OBU04699.1"/>
    </source>
</evidence>
<dbReference type="GO" id="GO:0004888">
    <property type="term" value="F:transmembrane signaling receptor activity"/>
    <property type="evidence" value="ECO:0007669"/>
    <property type="project" value="InterPro"/>
</dbReference>
<dbReference type="InterPro" id="IPR003660">
    <property type="entry name" value="HAMP_dom"/>
</dbReference>
<name>A0A1B8H6J5_9GAMM</name>
<dbReference type="Pfam" id="PF00672">
    <property type="entry name" value="HAMP"/>
    <property type="match status" value="1"/>
</dbReference>
<dbReference type="PANTHER" id="PTHR43531">
    <property type="entry name" value="PROTEIN ICFG"/>
    <property type="match status" value="1"/>
</dbReference>
<keyword evidence="2" id="KW-1003">Cell membrane</keyword>
<reference evidence="15 16" key="1">
    <citation type="submission" date="2016-06" db="EMBL/GenBank/DDBJ databases">
        <authorList>
            <person name="Kjaerup R.B."/>
            <person name="Dalgaard T.S."/>
            <person name="Juul-Madsen H.R."/>
        </authorList>
    </citation>
    <scope>NUCLEOTIDE SEQUENCE [LARGE SCALE GENOMIC DNA]</scope>
    <source>
        <strain evidence="15 16">GCSL-Mp3</strain>
    </source>
</reference>
<evidence type="ECO:0000256" key="12">
    <source>
        <dbReference type="SAM" id="Phobius"/>
    </source>
</evidence>
<dbReference type="InterPro" id="IPR003122">
    <property type="entry name" value="Tar_rcpt_lig-bd"/>
</dbReference>
<dbReference type="InterPro" id="IPR004090">
    <property type="entry name" value="Chemotax_Me-accpt_rcpt"/>
</dbReference>
<comment type="similarity">
    <text evidence="10">Belongs to the methyl-accepting chemotaxis (MCP) protein family.</text>
</comment>
<evidence type="ECO:0000259" key="14">
    <source>
        <dbReference type="PROSITE" id="PS50885"/>
    </source>
</evidence>
<dbReference type="SUPFAM" id="SSF58104">
    <property type="entry name" value="Methyl-accepting chemotaxis protein (MCP) signaling domain"/>
    <property type="match status" value="1"/>
</dbReference>
<keyword evidence="4" id="KW-0145">Chemotaxis</keyword>
<keyword evidence="7 12" id="KW-1133">Transmembrane helix</keyword>
<gene>
    <name evidence="15" type="ORF">AYY17_07250</name>
</gene>
<keyword evidence="9 11" id="KW-0807">Transducer</keyword>
<evidence type="ECO:0000256" key="6">
    <source>
        <dbReference type="ARBA" id="ARBA00022692"/>
    </source>
</evidence>
<keyword evidence="5" id="KW-0997">Cell inner membrane</keyword>
<proteinExistence type="inferred from homology"/>
<dbReference type="AlphaFoldDB" id="A0A1B8H6J5"/>
<dbReference type="GO" id="GO:0005886">
    <property type="term" value="C:plasma membrane"/>
    <property type="evidence" value="ECO:0007669"/>
    <property type="project" value="UniProtKB-SubCell"/>
</dbReference>
<dbReference type="InterPro" id="IPR004089">
    <property type="entry name" value="MCPsignal_dom"/>
</dbReference>
<dbReference type="GO" id="GO:0007165">
    <property type="term" value="P:signal transduction"/>
    <property type="evidence" value="ECO:0007669"/>
    <property type="project" value="UniProtKB-KW"/>
</dbReference>
<dbReference type="Proteomes" id="UP000092247">
    <property type="component" value="Unassembled WGS sequence"/>
</dbReference>
<comment type="caution">
    <text evidence="15">The sequence shown here is derived from an EMBL/GenBank/DDBJ whole genome shotgun (WGS) entry which is preliminary data.</text>
</comment>
<comment type="subcellular location">
    <subcellularLocation>
        <location evidence="1">Cell inner membrane</location>
        <topology evidence="1">Multi-pass membrane protein</topology>
    </subcellularLocation>
</comment>
<evidence type="ECO:0000256" key="1">
    <source>
        <dbReference type="ARBA" id="ARBA00004429"/>
    </source>
</evidence>
<evidence type="ECO:0000256" key="8">
    <source>
        <dbReference type="ARBA" id="ARBA00023136"/>
    </source>
</evidence>
<dbReference type="Pfam" id="PF00015">
    <property type="entry name" value="MCPsignal"/>
    <property type="match status" value="1"/>
</dbReference>
<feature type="domain" description="Methyl-accepting transducer" evidence="13">
    <location>
        <begin position="273"/>
        <end position="502"/>
    </location>
</feature>
<evidence type="ECO:0000256" key="3">
    <source>
        <dbReference type="ARBA" id="ARBA00022481"/>
    </source>
</evidence>
<dbReference type="InterPro" id="IPR051310">
    <property type="entry name" value="MCP_chemotaxis"/>
</dbReference>
<dbReference type="STRING" id="368603.AYY16_02240"/>
<dbReference type="PROSITE" id="PS50111">
    <property type="entry name" value="CHEMOTAXIS_TRANSDUC_2"/>
    <property type="match status" value="1"/>
</dbReference>
<keyword evidence="8 12" id="KW-0472">Membrane</keyword>
<dbReference type="SMART" id="SM00304">
    <property type="entry name" value="HAMP"/>
    <property type="match status" value="1"/>
</dbReference>
<dbReference type="CDD" id="cd11386">
    <property type="entry name" value="MCP_signal"/>
    <property type="match status" value="1"/>
</dbReference>
<dbReference type="CDD" id="cd06225">
    <property type="entry name" value="HAMP"/>
    <property type="match status" value="1"/>
</dbReference>